<evidence type="ECO:0000313" key="2">
    <source>
        <dbReference type="EMBL" id="BBC30389.1"/>
    </source>
</evidence>
<name>A0ABM7F3J5_9ACTN</name>
<gene>
    <name evidence="2" type="ORF">SGFS_016830</name>
</gene>
<evidence type="ECO:0000313" key="3">
    <source>
        <dbReference type="Proteomes" id="UP001321542"/>
    </source>
</evidence>
<sequence length="102" mass="11087">MWRGRWVGGARRGSRRIAECAECRGQRPEGFRPRRPNPSHHEQAAPPDPQAGLSSVGASWSRAKFPAPFRGAGNFARGVWGRSPDRARAPPLSRAAAPPPGR</sequence>
<dbReference type="Proteomes" id="UP001321542">
    <property type="component" value="Chromosome"/>
</dbReference>
<protein>
    <submittedName>
        <fullName evidence="2">Uncharacterized protein</fullName>
    </submittedName>
</protein>
<proteinExistence type="predicted"/>
<dbReference type="EMBL" id="AP018448">
    <property type="protein sequence ID" value="BBC30389.1"/>
    <property type="molecule type" value="Genomic_DNA"/>
</dbReference>
<reference evidence="2 3" key="2">
    <citation type="journal article" date="2023" name="ChemBioChem">
        <title>Acyltransferase Domain Exchange between Two Independent Type I Polyketide Synthases in the Same Producer Strain of Macrolide Antibiotics.</title>
        <authorList>
            <person name="Kudo F."/>
            <person name="Kishikawa K."/>
            <person name="Tsuboi K."/>
            <person name="Kido T."/>
            <person name="Usui T."/>
            <person name="Hashimoto J."/>
            <person name="Shin-Ya K."/>
            <person name="Miyanaga A."/>
            <person name="Eguchi T."/>
        </authorList>
    </citation>
    <scope>NUCLEOTIDE SEQUENCE [LARGE SCALE GENOMIC DNA]</scope>
    <source>
        <strain evidence="2 3">A-8890</strain>
    </source>
</reference>
<keyword evidence="3" id="KW-1185">Reference proteome</keyword>
<evidence type="ECO:0000256" key="1">
    <source>
        <dbReference type="SAM" id="MobiDB-lite"/>
    </source>
</evidence>
<organism evidence="2 3">
    <name type="scientific">Streptomyces graminofaciens</name>
    <dbReference type="NCBI Taxonomy" id="68212"/>
    <lineage>
        <taxon>Bacteria</taxon>
        <taxon>Bacillati</taxon>
        <taxon>Actinomycetota</taxon>
        <taxon>Actinomycetes</taxon>
        <taxon>Kitasatosporales</taxon>
        <taxon>Streptomycetaceae</taxon>
        <taxon>Streptomyces</taxon>
    </lineage>
</organism>
<accession>A0ABM7F3J5</accession>
<reference evidence="2 3" key="1">
    <citation type="journal article" date="2010" name="ChemBioChem">
        <title>Cloning and characterization of the biosynthetic gene cluster of 16-membered macrolide antibiotic FD-891: involvement of a dual functional cytochrome P450 monooxygenase catalyzing epoxidation and hydroxylation.</title>
        <authorList>
            <person name="Kudo F."/>
            <person name="Motegi A."/>
            <person name="Mizoue K."/>
            <person name="Eguchi T."/>
        </authorList>
    </citation>
    <scope>NUCLEOTIDE SEQUENCE [LARGE SCALE GENOMIC DNA]</scope>
    <source>
        <strain evidence="2 3">A-8890</strain>
    </source>
</reference>
<feature type="region of interest" description="Disordered" evidence="1">
    <location>
        <begin position="25"/>
        <end position="102"/>
    </location>
</feature>